<evidence type="ECO:0000259" key="8">
    <source>
        <dbReference type="PROSITE" id="PS50102"/>
    </source>
</evidence>
<evidence type="ECO:0000256" key="6">
    <source>
        <dbReference type="PROSITE-ProRule" id="PRU00176"/>
    </source>
</evidence>
<dbReference type="SUPFAM" id="SSF54928">
    <property type="entry name" value="RNA-binding domain, RBD"/>
    <property type="match status" value="1"/>
</dbReference>
<comment type="similarity">
    <text evidence="5">Belongs to the eIF-3 subunit G family.</text>
</comment>
<feature type="region of interest" description="Disordered" evidence="7">
    <location>
        <begin position="172"/>
        <end position="202"/>
    </location>
</feature>
<dbReference type="Gene3D" id="3.30.70.330">
    <property type="match status" value="1"/>
</dbReference>
<evidence type="ECO:0000256" key="5">
    <source>
        <dbReference type="HAMAP-Rule" id="MF_03006"/>
    </source>
</evidence>
<comment type="function">
    <text evidence="5">RNA-binding component of the eukaryotic translation initiation factor 3 (eIF-3) complex, which is involved in protein synthesis of a specialized repertoire of mRNAs and, together with other initiation factors, stimulates binding of mRNA and methionyl-tRNAi to the 40S ribosome. The eIF-3 complex specifically targets and initiates translation of a subset of mRNAs involved in cell proliferation. This subunit can bind 18S rRNA.</text>
</comment>
<dbReference type="InterPro" id="IPR035979">
    <property type="entry name" value="RBD_domain_sf"/>
</dbReference>
<feature type="compositionally biased region" description="Basic and acidic residues" evidence="7">
    <location>
        <begin position="192"/>
        <end position="201"/>
    </location>
</feature>
<dbReference type="SMART" id="SM00360">
    <property type="entry name" value="RRM"/>
    <property type="match status" value="1"/>
</dbReference>
<proteinExistence type="inferred from homology"/>
<evidence type="ECO:0000256" key="3">
    <source>
        <dbReference type="ARBA" id="ARBA00022884"/>
    </source>
</evidence>
<dbReference type="InterPro" id="IPR012677">
    <property type="entry name" value="Nucleotide-bd_a/b_plait_sf"/>
</dbReference>
<dbReference type="CDD" id="cd12408">
    <property type="entry name" value="RRM_eIF3G_like"/>
    <property type="match status" value="1"/>
</dbReference>
<dbReference type="GO" id="GO:0003743">
    <property type="term" value="F:translation initiation factor activity"/>
    <property type="evidence" value="ECO:0007669"/>
    <property type="project" value="UniProtKB-UniRule"/>
</dbReference>
<dbReference type="AlphaFoldDB" id="A0A197KBA9"/>
<organism evidence="9 10">
    <name type="scientific">Linnemannia elongata AG-77</name>
    <dbReference type="NCBI Taxonomy" id="1314771"/>
    <lineage>
        <taxon>Eukaryota</taxon>
        <taxon>Fungi</taxon>
        <taxon>Fungi incertae sedis</taxon>
        <taxon>Mucoromycota</taxon>
        <taxon>Mortierellomycotina</taxon>
        <taxon>Mortierellomycetes</taxon>
        <taxon>Mortierellales</taxon>
        <taxon>Mortierellaceae</taxon>
        <taxon>Linnemannia</taxon>
    </lineage>
</organism>
<sequence>MPTNWADEVDGVEAPQTFTDANGITTHIEFRINEDGKKVKITRRTRKKLIHDKVNKAVAARKKWPKFGKERGNKPGPDPATTNVGDNIKLKLSSTGQIVQDVDEKHEAMKAQLQNKKILCRICKGDHFTTKCPYKDSLGMEDAAATPAPAEEPGKFLAAEEQQSGSKYIAPHMRAGASSGGVGGRPGSAGPDSREKRDEQPTLRVTNLSEDVTEADVSELFKRFGHISRVFLARDRETGACKGFAFVSFTMREDALRALEAIDGRGYDNLILRVEWAKSSA</sequence>
<keyword evidence="10" id="KW-1185">Reference proteome</keyword>
<dbReference type="Pfam" id="PF00076">
    <property type="entry name" value="RRM_1"/>
    <property type="match status" value="1"/>
</dbReference>
<dbReference type="OrthoDB" id="639027at2759"/>
<feature type="compositionally biased region" description="Gly residues" evidence="7">
    <location>
        <begin position="178"/>
        <end position="187"/>
    </location>
</feature>
<dbReference type="PANTHER" id="PTHR10352">
    <property type="entry name" value="EUKARYOTIC TRANSLATION INITIATION FACTOR 3 SUBUNIT G"/>
    <property type="match status" value="1"/>
</dbReference>
<evidence type="ECO:0000256" key="1">
    <source>
        <dbReference type="ARBA" id="ARBA00022490"/>
    </source>
</evidence>
<keyword evidence="1 5" id="KW-0963">Cytoplasm</keyword>
<dbReference type="HAMAP" id="MF_03006">
    <property type="entry name" value="eIF3g"/>
    <property type="match status" value="1"/>
</dbReference>
<dbReference type="CDD" id="cd12933">
    <property type="entry name" value="eIF3G"/>
    <property type="match status" value="1"/>
</dbReference>
<name>A0A197KBA9_9FUNG</name>
<evidence type="ECO:0000256" key="7">
    <source>
        <dbReference type="SAM" id="MobiDB-lite"/>
    </source>
</evidence>
<accession>A0A197KBA9</accession>
<gene>
    <name evidence="5" type="primary">TIF35</name>
    <name evidence="9" type="ORF">K457DRAFT_67206</name>
</gene>
<comment type="subcellular location">
    <subcellularLocation>
        <location evidence="5">Cytoplasm</location>
    </subcellularLocation>
</comment>
<dbReference type="EMBL" id="KV442016">
    <property type="protein sequence ID" value="OAQ34775.1"/>
    <property type="molecule type" value="Genomic_DNA"/>
</dbReference>
<protein>
    <recommendedName>
        <fullName evidence="5">Eukaryotic translation initiation factor 3 subunit G</fullName>
        <shortName evidence="5">eIF3g</shortName>
    </recommendedName>
    <alternativeName>
        <fullName evidence="5">Eukaryotic translation initiation factor 3 RNA-binding subunit</fullName>
        <shortName evidence="5">eIF-3 RNA-binding subunit</shortName>
    </alternativeName>
    <alternativeName>
        <fullName evidence="5">Translation initiation factor eIF3 p33 subunit homolog</fullName>
        <shortName evidence="5">eIF3 p33 homolog</shortName>
    </alternativeName>
</protein>
<keyword evidence="2 5" id="KW-0396">Initiation factor</keyword>
<dbReference type="GO" id="GO:0003723">
    <property type="term" value="F:RNA binding"/>
    <property type="evidence" value="ECO:0007669"/>
    <property type="project" value="UniProtKB-UniRule"/>
</dbReference>
<feature type="domain" description="RRM" evidence="8">
    <location>
        <begin position="201"/>
        <end position="279"/>
    </location>
</feature>
<dbReference type="GO" id="GO:0005852">
    <property type="term" value="C:eukaryotic translation initiation factor 3 complex"/>
    <property type="evidence" value="ECO:0007669"/>
    <property type="project" value="UniProtKB-UniRule"/>
</dbReference>
<dbReference type="GO" id="GO:0033290">
    <property type="term" value="C:eukaryotic 48S preinitiation complex"/>
    <property type="evidence" value="ECO:0007669"/>
    <property type="project" value="UniProtKB-UniRule"/>
</dbReference>
<evidence type="ECO:0000313" key="10">
    <source>
        <dbReference type="Proteomes" id="UP000078512"/>
    </source>
</evidence>
<dbReference type="InterPro" id="IPR034240">
    <property type="entry name" value="eIF3G_RRM"/>
</dbReference>
<dbReference type="InterPro" id="IPR000504">
    <property type="entry name" value="RRM_dom"/>
</dbReference>
<evidence type="ECO:0000313" key="9">
    <source>
        <dbReference type="EMBL" id="OAQ34775.1"/>
    </source>
</evidence>
<evidence type="ECO:0000256" key="2">
    <source>
        <dbReference type="ARBA" id="ARBA00022540"/>
    </source>
</evidence>
<dbReference type="InterPro" id="IPR017334">
    <property type="entry name" value="eIF3_g"/>
</dbReference>
<dbReference type="PIRSF" id="PIRSF037949">
    <property type="entry name" value="Transl_init_eIF-3_RNA-bind"/>
    <property type="match status" value="1"/>
</dbReference>
<dbReference type="Proteomes" id="UP000078512">
    <property type="component" value="Unassembled WGS sequence"/>
</dbReference>
<feature type="region of interest" description="Disordered" evidence="7">
    <location>
        <begin position="66"/>
        <end position="85"/>
    </location>
</feature>
<dbReference type="PROSITE" id="PS50102">
    <property type="entry name" value="RRM"/>
    <property type="match status" value="1"/>
</dbReference>
<reference evidence="9 10" key="1">
    <citation type="submission" date="2016-05" db="EMBL/GenBank/DDBJ databases">
        <title>Genome sequencing reveals origins of a unique bacterial endosymbiosis in the earliest lineages of terrestrial Fungi.</title>
        <authorList>
            <consortium name="DOE Joint Genome Institute"/>
            <person name="Uehling J."/>
            <person name="Gryganskyi A."/>
            <person name="Hameed K."/>
            <person name="Tschaplinski T."/>
            <person name="Misztal P."/>
            <person name="Wu S."/>
            <person name="Desiro A."/>
            <person name="Vande Pol N."/>
            <person name="Du Z.-Y."/>
            <person name="Zienkiewicz A."/>
            <person name="Zienkiewicz K."/>
            <person name="Morin E."/>
            <person name="Tisserant E."/>
            <person name="Splivallo R."/>
            <person name="Hainaut M."/>
            <person name="Henrissat B."/>
            <person name="Ohm R."/>
            <person name="Kuo A."/>
            <person name="Yan J."/>
            <person name="Lipzen A."/>
            <person name="Nolan M."/>
            <person name="Labutti K."/>
            <person name="Barry K."/>
            <person name="Goldstein A."/>
            <person name="Labbe J."/>
            <person name="Schadt C."/>
            <person name="Tuskan G."/>
            <person name="Grigoriev I."/>
            <person name="Martin F."/>
            <person name="Vilgalys R."/>
            <person name="Bonito G."/>
        </authorList>
    </citation>
    <scope>NUCLEOTIDE SEQUENCE [LARGE SCALE GENOMIC DNA]</scope>
    <source>
        <strain evidence="9 10">AG-77</strain>
    </source>
</reference>
<dbReference type="InterPro" id="IPR024675">
    <property type="entry name" value="eIF3g_N"/>
</dbReference>
<comment type="subunit">
    <text evidence="5">Component of the eukaryotic translation initiation factor 3 (eIF-3) complex.</text>
</comment>
<keyword evidence="4 5" id="KW-0648">Protein biosynthesis</keyword>
<dbReference type="GO" id="GO:0016282">
    <property type="term" value="C:eukaryotic 43S preinitiation complex"/>
    <property type="evidence" value="ECO:0007669"/>
    <property type="project" value="UniProtKB-UniRule"/>
</dbReference>
<evidence type="ECO:0000256" key="4">
    <source>
        <dbReference type="ARBA" id="ARBA00022917"/>
    </source>
</evidence>
<dbReference type="GO" id="GO:0001732">
    <property type="term" value="P:formation of cytoplasmic translation initiation complex"/>
    <property type="evidence" value="ECO:0007669"/>
    <property type="project" value="UniProtKB-UniRule"/>
</dbReference>
<keyword evidence="3 6" id="KW-0694">RNA-binding</keyword>
<dbReference type="STRING" id="1314771.A0A197KBA9"/>
<dbReference type="Pfam" id="PF12353">
    <property type="entry name" value="eIF3g"/>
    <property type="match status" value="1"/>
</dbReference>